<organism evidence="5 6">
    <name type="scientific">Blastomonas fulva</name>
    <dbReference type="NCBI Taxonomy" id="1550728"/>
    <lineage>
        <taxon>Bacteria</taxon>
        <taxon>Pseudomonadati</taxon>
        <taxon>Pseudomonadota</taxon>
        <taxon>Alphaproteobacteria</taxon>
        <taxon>Sphingomonadales</taxon>
        <taxon>Sphingomonadaceae</taxon>
        <taxon>Blastomonas</taxon>
    </lineage>
</organism>
<dbReference type="RefSeq" id="WP_162892583.1">
    <property type="nucleotide sequence ID" value="NZ_CP020083.1"/>
</dbReference>
<sequence>MIKAAVALASGIGLFLGAPAHAAPDRTRLDALITQFEAADANSDVEGYRKIADQTLAEARRLYPAGHPEIAARALYVAQALAASGEMDPAKAEVDRIIPVLAGAQGYKADWRNALSLRAYILNFKGDHAGALAINEQLAAEYASDPSSQGIRDHAVTLSNLAASYLEHGRLDDALARNAEAIRIGLALDPVPQDVAIWSANRVVYFYSAGRTEDAIVTAQEGIAQAGGALGTDHPAMANLYANLGAILMRINRPHDAMAPIRQAYELIEKANGGPNQNSATMRTQFAQALVRAGQHKDALAFLDYATPIIDAQLGAQSDRSLVARDTRLVALIALGQGAQAEALARELLAVRDARLPDGHRDRANTRDNLAKAAFSIENWATARDAAAQAVDLRSKALSPDHPDLLLSRAFLLRVEDRGDLRPATELVAEARQVFEALTLNAQLARGSAQAERQRPAYGWLAEVFARRGAADDAFRAQQWAARTALDDMLAIAASELSAKADPQLASLLVRRRELVAARQGLEARIDANGGRPDPKFDLAGVSNDLAGNRSEIAALDAGLTPEQRNSLMFAPASLEDIQATGERGDVSIMITDIGDSWLVTALDAGRVLQTLVGADAPVDALVAQLRAVADPTGDGVLDRAASSQLFAALFPGETAALVRSARQLYVTANGSLGSLPFGLLSADRAGRGLLMEKSTIVRRVGVPRGRTAAFAPTGNTLIAFGGVKGAPARTLMAMRSASTARTIADLPDLPDSRRELAALGQAIGTGSAQLLVGDDATEEALRRATVPPGAVLAFATHGLLSGELDGLSEPALLLSPAGNDDGLLKPSEIGAMNLPAGLVILSACNTAATSSTDRPQLAGLVQGFFLAGAERVLASHWPVRDDVARRLSVSTVRGMNNRLAPAEALRRAIGQVRKGSDGEPAIDKPALWAVFELFEAN</sequence>
<evidence type="ECO:0000256" key="1">
    <source>
        <dbReference type="ARBA" id="ARBA00022737"/>
    </source>
</evidence>
<protein>
    <recommendedName>
        <fullName evidence="4">CHAT domain-containing protein</fullName>
    </recommendedName>
</protein>
<proteinExistence type="predicted"/>
<evidence type="ECO:0000313" key="5">
    <source>
        <dbReference type="EMBL" id="ASR52129.1"/>
    </source>
</evidence>
<keyword evidence="3" id="KW-0732">Signal</keyword>
<dbReference type="Pfam" id="PF12770">
    <property type="entry name" value="CHAT"/>
    <property type="match status" value="1"/>
</dbReference>
<gene>
    <name evidence="5" type="ORF">B5J99_12225</name>
</gene>
<dbReference type="PANTHER" id="PTHR45641:SF19">
    <property type="entry name" value="NEPHROCYSTIN-3"/>
    <property type="match status" value="1"/>
</dbReference>
<feature type="signal peptide" evidence="3">
    <location>
        <begin position="1"/>
        <end position="22"/>
    </location>
</feature>
<keyword evidence="1" id="KW-0677">Repeat</keyword>
<dbReference type="InterPro" id="IPR019734">
    <property type="entry name" value="TPR_rpt"/>
</dbReference>
<feature type="domain" description="CHAT" evidence="4">
    <location>
        <begin position="641"/>
        <end position="932"/>
    </location>
</feature>
<evidence type="ECO:0000256" key="3">
    <source>
        <dbReference type="SAM" id="SignalP"/>
    </source>
</evidence>
<reference evidence="5 6" key="1">
    <citation type="submission" date="2017-03" db="EMBL/GenBank/DDBJ databases">
        <title>Complete genome sequence of Blastomonas fulva degrading microcsystin LR.</title>
        <authorList>
            <person name="Lee H.-g."/>
            <person name="Jin L."/>
            <person name="oh H.-M."/>
        </authorList>
    </citation>
    <scope>NUCLEOTIDE SEQUENCE [LARGE SCALE GENOMIC DNA]</scope>
    <source>
        <strain evidence="5 6">T2</strain>
    </source>
</reference>
<dbReference type="PANTHER" id="PTHR45641">
    <property type="entry name" value="TETRATRICOPEPTIDE REPEAT PROTEIN (AFU_ORTHOLOGUE AFUA_6G03870)"/>
    <property type="match status" value="1"/>
</dbReference>
<dbReference type="Pfam" id="PF13374">
    <property type="entry name" value="TPR_10"/>
    <property type="match status" value="1"/>
</dbReference>
<dbReference type="SUPFAM" id="SSF48452">
    <property type="entry name" value="TPR-like"/>
    <property type="match status" value="3"/>
</dbReference>
<dbReference type="InterPro" id="IPR011990">
    <property type="entry name" value="TPR-like_helical_dom_sf"/>
</dbReference>
<dbReference type="Gene3D" id="1.25.40.10">
    <property type="entry name" value="Tetratricopeptide repeat domain"/>
    <property type="match status" value="2"/>
</dbReference>
<keyword evidence="6" id="KW-1185">Reference proteome</keyword>
<accession>A0ABN5B924</accession>
<dbReference type="Proteomes" id="UP000258016">
    <property type="component" value="Chromosome"/>
</dbReference>
<evidence type="ECO:0000256" key="2">
    <source>
        <dbReference type="ARBA" id="ARBA00022803"/>
    </source>
</evidence>
<dbReference type="EMBL" id="CP020083">
    <property type="protein sequence ID" value="ASR52129.1"/>
    <property type="molecule type" value="Genomic_DNA"/>
</dbReference>
<feature type="chain" id="PRO_5047513698" description="CHAT domain-containing protein" evidence="3">
    <location>
        <begin position="23"/>
        <end position="938"/>
    </location>
</feature>
<evidence type="ECO:0000259" key="4">
    <source>
        <dbReference type="Pfam" id="PF12770"/>
    </source>
</evidence>
<evidence type="ECO:0000313" key="6">
    <source>
        <dbReference type="Proteomes" id="UP000258016"/>
    </source>
</evidence>
<name>A0ABN5B924_9SPHN</name>
<keyword evidence="2" id="KW-0802">TPR repeat</keyword>
<dbReference type="GeneID" id="303486340"/>
<dbReference type="SMART" id="SM00028">
    <property type="entry name" value="TPR"/>
    <property type="match status" value="4"/>
</dbReference>
<dbReference type="InterPro" id="IPR024983">
    <property type="entry name" value="CHAT_dom"/>
</dbReference>